<feature type="coiled-coil region" evidence="6">
    <location>
        <begin position="754"/>
        <end position="788"/>
    </location>
</feature>
<evidence type="ECO:0000313" key="12">
    <source>
        <dbReference type="Proteomes" id="UP000183832"/>
    </source>
</evidence>
<dbReference type="STRING" id="568069.A0A1J1HXU8"/>
<dbReference type="InterPro" id="IPR048591">
    <property type="entry name" value="WDHD1/CFT4_hel"/>
</dbReference>
<comment type="subcellular location">
    <subcellularLocation>
        <location evidence="1">Nucleus</location>
    </subcellularLocation>
</comment>
<dbReference type="Pfam" id="PF24817">
    <property type="entry name" value="WD40_WDHD1_1st"/>
    <property type="match status" value="1"/>
</dbReference>
<sequence length="956" mass="106735">MSFKRSTKRYAHVHSYTFVCYSEDGEQIITSGSQDGDIRIWKEISDDDPTSFCIGETATCCAYYTHEKHQRLIAATDNNSVQCFSFPSGERDGLLFRFTAPVTSIKVNHKWIAAGSEDFSIKAQKRGTTDELIELKGHYGTILQMDISSTNLLASSSGDGTIIIWNLEESGAIVKKFEGFEIIKEFSSAKLFSTPSFDPKGSLLAFPKDFFIHVVDVSTWDIKFKLENTFITEKYSVCNISTCGSFLAAGSVTGEISVWNLVDRSALKGEYSGEDIHGITSIAWNPSKRGEFAFCDADGQLSTILTGVSSNPNGLEDHDFPVNDDEDLYGGLQFDGGSDDEENINCVSLEKLKTHTLKNESDSEDDDDAKTVRTLLSTGTHSEQIVMPKPFELQPSFQPGSTPSYLEHRFMVWNHVGQVIAHSSEENSIITEFHDVTIHPSLHILNTLNHEMASLSETCLLLATKDTPCRLVCIAFVSAGGKEWSTTMPECEEIYGIAAGRKFVAVATDAGFIRLFTTMGTQREVISVPGHTVALSAYENKLVVVYHSSNTRNKFSLMIVTILEPSVSNRFVEVPLTTDAKLSWIGFSDMGSIIVYDSTKRVISYDIKKNLWFPICDMNEHVTGGSDSFFIISVSEKNQKIRATLCRGLNYPLTSPRPIVREIDYSLPLCYMETEKSKLEEGLIRATTFQMELAEKIVVEKGLKLFSSAINSELESRAYEIVELLGNKTLIELASKYASQKGRIHMANKITKLLFDYEEKEMKKIEQLNEIEKEVESFNETYERQSKIASEITLKDTSTPIIAPKPMISQKKSSNPFKKFGSLNKNSSASSLTHLTKKSIGLNDCEKNSDDENTPSNNVSKINRSTTVDTPRPGNFMQWYIANKSDLKANNSTASDVELLKIGKNLYKELTQKQKSPEEENNDTKNQTLQMNKRKLNLNDSEGGISKLAKYGFIQD</sequence>
<dbReference type="SMART" id="SM00320">
    <property type="entry name" value="WD40"/>
    <property type="match status" value="5"/>
</dbReference>
<protein>
    <submittedName>
        <fullName evidence="11">CLUMA_CG005767, isoform A</fullName>
    </submittedName>
</protein>
<evidence type="ECO:0000256" key="3">
    <source>
        <dbReference type="ARBA" id="ARBA00022737"/>
    </source>
</evidence>
<keyword evidence="4" id="KW-0539">Nucleus</keyword>
<dbReference type="PROSITE" id="PS50294">
    <property type="entry name" value="WD_REPEATS_REGION"/>
    <property type="match status" value="1"/>
</dbReference>
<dbReference type="SUPFAM" id="SSF50978">
    <property type="entry name" value="WD40 repeat-like"/>
    <property type="match status" value="1"/>
</dbReference>
<feature type="domain" description="WDHD1/CFT4 helical bundle" evidence="9">
    <location>
        <begin position="700"/>
        <end position="753"/>
    </location>
</feature>
<feature type="repeat" description="WD" evidence="5">
    <location>
        <begin position="9"/>
        <end position="42"/>
    </location>
</feature>
<evidence type="ECO:0000256" key="4">
    <source>
        <dbReference type="ARBA" id="ARBA00023242"/>
    </source>
</evidence>
<dbReference type="GO" id="GO:0003682">
    <property type="term" value="F:chromatin binding"/>
    <property type="evidence" value="ECO:0007669"/>
    <property type="project" value="TreeGrafter"/>
</dbReference>
<dbReference type="GO" id="GO:0006281">
    <property type="term" value="P:DNA repair"/>
    <property type="evidence" value="ECO:0007669"/>
    <property type="project" value="TreeGrafter"/>
</dbReference>
<dbReference type="InterPro" id="IPR019775">
    <property type="entry name" value="WD40_repeat_CS"/>
</dbReference>
<dbReference type="GO" id="GO:0000278">
    <property type="term" value="P:mitotic cell cycle"/>
    <property type="evidence" value="ECO:0007669"/>
    <property type="project" value="TreeGrafter"/>
</dbReference>
<keyword evidence="2 5" id="KW-0853">WD repeat</keyword>
<dbReference type="Gene3D" id="2.130.10.10">
    <property type="entry name" value="YVTN repeat-like/Quinoprotein amine dehydrogenase"/>
    <property type="match status" value="2"/>
</dbReference>
<name>A0A1J1HXU8_9DIPT</name>
<feature type="region of interest" description="Disordered" evidence="7">
    <location>
        <begin position="842"/>
        <end position="870"/>
    </location>
</feature>
<dbReference type="EMBL" id="CVRI01000024">
    <property type="protein sequence ID" value="CRK92164.1"/>
    <property type="molecule type" value="Genomic_DNA"/>
</dbReference>
<dbReference type="InterPro" id="IPR001680">
    <property type="entry name" value="WD40_rpt"/>
</dbReference>
<dbReference type="SUPFAM" id="SSF101898">
    <property type="entry name" value="NHL repeat"/>
    <property type="match status" value="1"/>
</dbReference>
<feature type="compositionally biased region" description="Polar residues" evidence="7">
    <location>
        <begin position="854"/>
        <end position="869"/>
    </location>
</feature>
<keyword evidence="6" id="KW-0175">Coiled coil</keyword>
<reference evidence="11 12" key="1">
    <citation type="submission" date="2015-04" db="EMBL/GenBank/DDBJ databases">
        <authorList>
            <person name="Syromyatnikov M.Y."/>
            <person name="Popov V.N."/>
        </authorList>
    </citation>
    <scope>NUCLEOTIDE SEQUENCE [LARGE SCALE GENOMIC DNA]</scope>
</reference>
<dbReference type="PROSITE" id="PS00678">
    <property type="entry name" value="WD_REPEATS_1"/>
    <property type="match status" value="1"/>
</dbReference>
<dbReference type="InterPro" id="IPR036322">
    <property type="entry name" value="WD40_repeat_dom_sf"/>
</dbReference>
<proteinExistence type="predicted"/>
<dbReference type="OrthoDB" id="427368at2759"/>
<evidence type="ECO:0000259" key="8">
    <source>
        <dbReference type="Pfam" id="PF12341"/>
    </source>
</evidence>
<dbReference type="InterPro" id="IPR022100">
    <property type="entry name" value="WDHD1/CFT4_beta-prop_2nd"/>
</dbReference>
<dbReference type="AlphaFoldDB" id="A0A1J1HXU8"/>
<keyword evidence="12" id="KW-1185">Reference proteome</keyword>
<evidence type="ECO:0000256" key="2">
    <source>
        <dbReference type="ARBA" id="ARBA00022574"/>
    </source>
</evidence>
<feature type="repeat" description="WD" evidence="5">
    <location>
        <begin position="135"/>
        <end position="175"/>
    </location>
</feature>
<feature type="domain" description="WDHD1/CFT4 second beta-propeller" evidence="8">
    <location>
        <begin position="396"/>
        <end position="669"/>
    </location>
</feature>
<evidence type="ECO:0000256" key="1">
    <source>
        <dbReference type="ARBA" id="ARBA00004123"/>
    </source>
</evidence>
<dbReference type="InterPro" id="IPR015943">
    <property type="entry name" value="WD40/YVTN_repeat-like_dom_sf"/>
</dbReference>
<organism evidence="11 12">
    <name type="scientific">Clunio marinus</name>
    <dbReference type="NCBI Taxonomy" id="568069"/>
    <lineage>
        <taxon>Eukaryota</taxon>
        <taxon>Metazoa</taxon>
        <taxon>Ecdysozoa</taxon>
        <taxon>Arthropoda</taxon>
        <taxon>Hexapoda</taxon>
        <taxon>Insecta</taxon>
        <taxon>Pterygota</taxon>
        <taxon>Neoptera</taxon>
        <taxon>Endopterygota</taxon>
        <taxon>Diptera</taxon>
        <taxon>Nematocera</taxon>
        <taxon>Chironomoidea</taxon>
        <taxon>Chironomidae</taxon>
        <taxon>Clunio</taxon>
    </lineage>
</organism>
<dbReference type="GO" id="GO:0006261">
    <property type="term" value="P:DNA-templated DNA replication"/>
    <property type="evidence" value="ECO:0007669"/>
    <property type="project" value="TreeGrafter"/>
</dbReference>
<feature type="domain" description="WDHD1 first WD40" evidence="10">
    <location>
        <begin position="9"/>
        <end position="302"/>
    </location>
</feature>
<dbReference type="InterPro" id="IPR057646">
    <property type="entry name" value="WD40_WDHD1_1st"/>
</dbReference>
<evidence type="ECO:0000256" key="5">
    <source>
        <dbReference type="PROSITE-ProRule" id="PRU00221"/>
    </source>
</evidence>
<gene>
    <name evidence="11" type="ORF">CLUMA_CG005767</name>
</gene>
<dbReference type="Pfam" id="PF12341">
    <property type="entry name" value="Mcl1_mid"/>
    <property type="match status" value="1"/>
</dbReference>
<evidence type="ECO:0000256" key="6">
    <source>
        <dbReference type="SAM" id="Coils"/>
    </source>
</evidence>
<dbReference type="PANTHER" id="PTHR19932:SF10">
    <property type="entry name" value="WD REPEAT AND HMG-BOX DNA-BINDING PROTEIN 1"/>
    <property type="match status" value="1"/>
</dbReference>
<evidence type="ECO:0000259" key="9">
    <source>
        <dbReference type="Pfam" id="PF20946"/>
    </source>
</evidence>
<dbReference type="Proteomes" id="UP000183832">
    <property type="component" value="Unassembled WGS sequence"/>
</dbReference>
<evidence type="ECO:0000259" key="10">
    <source>
        <dbReference type="Pfam" id="PF24817"/>
    </source>
</evidence>
<evidence type="ECO:0000313" key="11">
    <source>
        <dbReference type="EMBL" id="CRK92164.1"/>
    </source>
</evidence>
<dbReference type="GO" id="GO:0043596">
    <property type="term" value="C:nuclear replication fork"/>
    <property type="evidence" value="ECO:0007669"/>
    <property type="project" value="TreeGrafter"/>
</dbReference>
<evidence type="ECO:0000256" key="7">
    <source>
        <dbReference type="SAM" id="MobiDB-lite"/>
    </source>
</evidence>
<accession>A0A1J1HXU8</accession>
<feature type="region of interest" description="Disordered" evidence="7">
    <location>
        <begin position="911"/>
        <end position="930"/>
    </location>
</feature>
<keyword evidence="3" id="KW-0677">Repeat</keyword>
<dbReference type="PANTHER" id="PTHR19932">
    <property type="entry name" value="WD REPEAT AND HMG-BOX DNA BINDING PROTEIN"/>
    <property type="match status" value="1"/>
</dbReference>
<dbReference type="PROSITE" id="PS50082">
    <property type="entry name" value="WD_REPEATS_2"/>
    <property type="match status" value="2"/>
</dbReference>
<dbReference type="Pfam" id="PF20946">
    <property type="entry name" value="Ctf4_C"/>
    <property type="match status" value="1"/>
</dbReference>